<keyword evidence="11" id="KW-1185">Reference proteome</keyword>
<name>A0A0C2SKY4_AMAMK</name>
<feature type="compositionally biased region" description="Polar residues" evidence="8">
    <location>
        <begin position="56"/>
        <end position="78"/>
    </location>
</feature>
<dbReference type="OrthoDB" id="5382797at2759"/>
<feature type="transmembrane region" description="Helical" evidence="9">
    <location>
        <begin position="409"/>
        <end position="428"/>
    </location>
</feature>
<gene>
    <name evidence="10" type="ORF">M378DRAFT_11809</name>
</gene>
<evidence type="ECO:0000256" key="5">
    <source>
        <dbReference type="ARBA" id="ARBA00022989"/>
    </source>
</evidence>
<feature type="transmembrane region" description="Helical" evidence="9">
    <location>
        <begin position="482"/>
        <end position="499"/>
    </location>
</feature>
<keyword evidence="4" id="KW-0862">Zinc</keyword>
<dbReference type="SUPFAM" id="SSF161111">
    <property type="entry name" value="Cation efflux protein transmembrane domain-like"/>
    <property type="match status" value="1"/>
</dbReference>
<dbReference type="GO" id="GO:0005794">
    <property type="term" value="C:Golgi apparatus"/>
    <property type="evidence" value="ECO:0007669"/>
    <property type="project" value="UniProtKB-SubCell"/>
</dbReference>
<feature type="compositionally biased region" description="Low complexity" evidence="8">
    <location>
        <begin position="133"/>
        <end position="194"/>
    </location>
</feature>
<feature type="region of interest" description="Disordered" evidence="8">
    <location>
        <begin position="99"/>
        <end position="207"/>
    </location>
</feature>
<keyword evidence="6" id="KW-0406">Ion transport</keyword>
<dbReference type="GO" id="GO:0016020">
    <property type="term" value="C:membrane"/>
    <property type="evidence" value="ECO:0007669"/>
    <property type="project" value="UniProtKB-SubCell"/>
</dbReference>
<reference evidence="10 11" key="1">
    <citation type="submission" date="2014-04" db="EMBL/GenBank/DDBJ databases">
        <title>Evolutionary Origins and Diversification of the Mycorrhizal Mutualists.</title>
        <authorList>
            <consortium name="DOE Joint Genome Institute"/>
            <consortium name="Mycorrhizal Genomics Consortium"/>
            <person name="Kohler A."/>
            <person name="Kuo A."/>
            <person name="Nagy L.G."/>
            <person name="Floudas D."/>
            <person name="Copeland A."/>
            <person name="Barry K.W."/>
            <person name="Cichocki N."/>
            <person name="Veneault-Fourrey C."/>
            <person name="LaButti K."/>
            <person name="Lindquist E.A."/>
            <person name="Lipzen A."/>
            <person name="Lundell T."/>
            <person name="Morin E."/>
            <person name="Murat C."/>
            <person name="Riley R."/>
            <person name="Ohm R."/>
            <person name="Sun H."/>
            <person name="Tunlid A."/>
            <person name="Henrissat B."/>
            <person name="Grigoriev I.V."/>
            <person name="Hibbett D.S."/>
            <person name="Martin F."/>
        </authorList>
    </citation>
    <scope>NUCLEOTIDE SEQUENCE [LARGE SCALE GENOMIC DNA]</scope>
    <source>
        <strain evidence="10 11">Koide BX008</strain>
    </source>
</reference>
<feature type="transmembrane region" description="Helical" evidence="9">
    <location>
        <begin position="440"/>
        <end position="461"/>
    </location>
</feature>
<evidence type="ECO:0000256" key="8">
    <source>
        <dbReference type="SAM" id="MobiDB-lite"/>
    </source>
</evidence>
<feature type="compositionally biased region" description="Basic residues" evidence="8">
    <location>
        <begin position="1"/>
        <end position="12"/>
    </location>
</feature>
<dbReference type="Gene3D" id="1.20.1510.10">
    <property type="entry name" value="Cation efflux protein transmembrane domain"/>
    <property type="match status" value="1"/>
</dbReference>
<feature type="transmembrane region" description="Helical" evidence="9">
    <location>
        <begin position="606"/>
        <end position="624"/>
    </location>
</feature>
<keyword evidence="5 9" id="KW-1133">Transmembrane helix</keyword>
<dbReference type="PANTHER" id="PTHR46531">
    <property type="entry name" value="ZINC TRANSPORTER 6"/>
    <property type="match status" value="1"/>
</dbReference>
<dbReference type="HOGENOM" id="CLU_013604_0_0_1"/>
<dbReference type="InterPro" id="IPR027469">
    <property type="entry name" value="Cation_efflux_TMD_sf"/>
</dbReference>
<feature type="transmembrane region" description="Helical" evidence="9">
    <location>
        <begin position="538"/>
        <end position="557"/>
    </location>
</feature>
<accession>A0A0C2SKY4</accession>
<proteinExistence type="predicted"/>
<dbReference type="PANTHER" id="PTHR46531:SF1">
    <property type="entry name" value="ZINC TRANSPORTER 6"/>
    <property type="match status" value="1"/>
</dbReference>
<feature type="region of interest" description="Disordered" evidence="8">
    <location>
        <begin position="374"/>
        <end position="401"/>
    </location>
</feature>
<evidence type="ECO:0000256" key="6">
    <source>
        <dbReference type="ARBA" id="ARBA00023065"/>
    </source>
</evidence>
<evidence type="ECO:0000256" key="7">
    <source>
        <dbReference type="ARBA" id="ARBA00023136"/>
    </source>
</evidence>
<evidence type="ECO:0000256" key="9">
    <source>
        <dbReference type="SAM" id="Phobius"/>
    </source>
</evidence>
<protein>
    <submittedName>
        <fullName evidence="10">Uncharacterized protein</fullName>
    </submittedName>
</protein>
<sequence>MEAQKTLHRRKSSKDAGDENTIVLPSPPANQNDFGNGEVASVAFPSTQLLAPPPSSRNRVQSTPVGHARSLSTASALPTNRHPLGLLAYGGRTPLPNGSNMYGAAPLSPTSPFRPSFQSGPPPRGHGHARTRSVSAFAPASPSPLASSFPVSASAHDPLSSTMTSATTATSNPAASLHVFPSSNSAPDNSSSASPPSPTSPISGRRHTRLHSRNLSFFFPRPGALSAATIAEDGTQELELGLQDEDAPVSDIPAAGSSVDWQSSSNNNNKNNRRNLSVHQPPSPLGVGFTFGGRPSSSSANGNGGLPVPPMMTPSSSTSSVSSRRGHHHKHSLSHNFFSFLEPGGNGTISSSKEELHTQPTPMPVSPWMNTTQSLQADAASSTTTSTSPSPSPSEISHNHFGDEHNQSFVPSFVGMCQFALGSWLWVVGQQVGSLACTGLGYWVVFDAVGVAIGKVIPQWLKRKVRELERIRRPYGNARLEAVLMFAHSVYLMFSAVYVCKETVEHILLSLGQHTSGGEKHHHHFHSSEENGVSGIDFPITLVFISLISLIGTALVYDNHVKLVNVTNTRIPSLSTLIRSLLSPAKRTYHGPPPTSQPAIMLSNPYTASPLFFCLVILFIGLLIPPSQHEACDMILAAVIAIVTFNTAYSACTVLGTILLQTAPPRGLPSAKMEAFLRVMRELERHPQVLHLPAPHIWQLAPSTSATAPDGTSFQEKRNRDSVKLDPLVVTIELHVKPDLSDEDVLNLTRWAWERCLLALGGEVKRGQDRKSLVGRGDGPEVTVGVVRG</sequence>
<comment type="subcellular location">
    <subcellularLocation>
        <location evidence="1">Endomembrane system</location>
        <topology evidence="1">Multi-pass membrane protein</topology>
    </subcellularLocation>
</comment>
<feature type="region of interest" description="Disordered" evidence="8">
    <location>
        <begin position="248"/>
        <end position="328"/>
    </location>
</feature>
<evidence type="ECO:0000256" key="3">
    <source>
        <dbReference type="ARBA" id="ARBA00022692"/>
    </source>
</evidence>
<evidence type="ECO:0000313" key="10">
    <source>
        <dbReference type="EMBL" id="KIL63890.1"/>
    </source>
</evidence>
<evidence type="ECO:0000256" key="2">
    <source>
        <dbReference type="ARBA" id="ARBA00022448"/>
    </source>
</evidence>
<feature type="compositionally biased region" description="Polar residues" evidence="8">
    <location>
        <begin position="108"/>
        <end position="119"/>
    </location>
</feature>
<dbReference type="GO" id="GO:0006829">
    <property type="term" value="P:zinc ion transport"/>
    <property type="evidence" value="ECO:0007669"/>
    <property type="project" value="TreeGrafter"/>
</dbReference>
<keyword evidence="3 9" id="KW-0812">Transmembrane</keyword>
<dbReference type="InterPro" id="IPR052005">
    <property type="entry name" value="CDF_SLC30A"/>
</dbReference>
<keyword evidence="7 9" id="KW-0472">Membrane</keyword>
<organism evidence="10 11">
    <name type="scientific">Amanita muscaria (strain Koide BX008)</name>
    <dbReference type="NCBI Taxonomy" id="946122"/>
    <lineage>
        <taxon>Eukaryota</taxon>
        <taxon>Fungi</taxon>
        <taxon>Dikarya</taxon>
        <taxon>Basidiomycota</taxon>
        <taxon>Agaricomycotina</taxon>
        <taxon>Agaricomycetes</taxon>
        <taxon>Agaricomycetidae</taxon>
        <taxon>Agaricales</taxon>
        <taxon>Pluteineae</taxon>
        <taxon>Amanitaceae</taxon>
        <taxon>Amanita</taxon>
    </lineage>
</organism>
<dbReference type="STRING" id="946122.A0A0C2SKY4"/>
<keyword evidence="2" id="KW-0813">Transport</keyword>
<feature type="transmembrane region" description="Helical" evidence="9">
    <location>
        <begin position="636"/>
        <end position="660"/>
    </location>
</feature>
<feature type="region of interest" description="Disordered" evidence="8">
    <location>
        <begin position="1"/>
        <end position="82"/>
    </location>
</feature>
<dbReference type="InParanoid" id="A0A0C2SKY4"/>
<feature type="compositionally biased region" description="Low complexity" evidence="8">
    <location>
        <begin position="313"/>
        <end position="323"/>
    </location>
</feature>
<dbReference type="Proteomes" id="UP000054549">
    <property type="component" value="Unassembled WGS sequence"/>
</dbReference>
<evidence type="ECO:0000313" key="11">
    <source>
        <dbReference type="Proteomes" id="UP000054549"/>
    </source>
</evidence>
<evidence type="ECO:0000256" key="4">
    <source>
        <dbReference type="ARBA" id="ARBA00022833"/>
    </source>
</evidence>
<dbReference type="EMBL" id="KN818254">
    <property type="protein sequence ID" value="KIL63890.1"/>
    <property type="molecule type" value="Genomic_DNA"/>
</dbReference>
<evidence type="ECO:0000256" key="1">
    <source>
        <dbReference type="ARBA" id="ARBA00004127"/>
    </source>
</evidence>
<dbReference type="AlphaFoldDB" id="A0A0C2SKY4"/>